<keyword evidence="1" id="KW-1133">Transmembrane helix</keyword>
<name>A0A561ER79_9ACTN</name>
<evidence type="ECO:0000256" key="1">
    <source>
        <dbReference type="SAM" id="Phobius"/>
    </source>
</evidence>
<dbReference type="RefSeq" id="WP_145791229.1">
    <property type="nucleotide sequence ID" value="NZ_BAAABR010000029.1"/>
</dbReference>
<comment type="caution">
    <text evidence="2">The sequence shown here is derived from an EMBL/GenBank/DDBJ whole genome shotgun (WGS) entry which is preliminary data.</text>
</comment>
<dbReference type="AlphaFoldDB" id="A0A561ER79"/>
<organism evidence="2 3">
    <name type="scientific">Kitasatospora atroaurantiaca</name>
    <dbReference type="NCBI Taxonomy" id="285545"/>
    <lineage>
        <taxon>Bacteria</taxon>
        <taxon>Bacillati</taxon>
        <taxon>Actinomycetota</taxon>
        <taxon>Actinomycetes</taxon>
        <taxon>Kitasatosporales</taxon>
        <taxon>Streptomycetaceae</taxon>
        <taxon>Kitasatospora</taxon>
    </lineage>
</organism>
<reference evidence="2 3" key="1">
    <citation type="submission" date="2019-06" db="EMBL/GenBank/DDBJ databases">
        <title>Sequencing the genomes of 1000 actinobacteria strains.</title>
        <authorList>
            <person name="Klenk H.-P."/>
        </authorList>
    </citation>
    <scope>NUCLEOTIDE SEQUENCE [LARGE SCALE GENOMIC DNA]</scope>
    <source>
        <strain evidence="2 3">DSM 41649</strain>
    </source>
</reference>
<protein>
    <submittedName>
        <fullName evidence="2">Uncharacterized protein</fullName>
    </submittedName>
</protein>
<keyword evidence="3" id="KW-1185">Reference proteome</keyword>
<feature type="transmembrane region" description="Helical" evidence="1">
    <location>
        <begin position="20"/>
        <end position="43"/>
    </location>
</feature>
<proteinExistence type="predicted"/>
<accession>A0A561ER79</accession>
<keyword evidence="1" id="KW-0812">Transmembrane</keyword>
<sequence length="88" mass="9099">MATNQKFSGFQVNRSMLITGSALTGLGALIGLTGTMIVGVALASAGREWVHHMDTPPTELAARTMHQAKVASMAGLEAWRSQGNGSSG</sequence>
<dbReference type="EMBL" id="VIVR01000001">
    <property type="protein sequence ID" value="TWE18118.1"/>
    <property type="molecule type" value="Genomic_DNA"/>
</dbReference>
<dbReference type="OrthoDB" id="3854892at2"/>
<evidence type="ECO:0000313" key="3">
    <source>
        <dbReference type="Proteomes" id="UP000318416"/>
    </source>
</evidence>
<dbReference type="Proteomes" id="UP000318416">
    <property type="component" value="Unassembled WGS sequence"/>
</dbReference>
<keyword evidence="1" id="KW-0472">Membrane</keyword>
<gene>
    <name evidence="2" type="ORF">FB465_3167</name>
</gene>
<evidence type="ECO:0000313" key="2">
    <source>
        <dbReference type="EMBL" id="TWE18118.1"/>
    </source>
</evidence>